<dbReference type="RefSeq" id="WP_021827079.1">
    <property type="nucleotide sequence ID" value="NZ_AWTR02000067.1"/>
</dbReference>
<comment type="caution">
    <text evidence="1">The sequence shown here is derived from an EMBL/GenBank/DDBJ whole genome shotgun (WGS) entry which is preliminary data.</text>
</comment>
<protein>
    <submittedName>
        <fullName evidence="1">Uncharacterized protein</fullName>
    </submittedName>
</protein>
<gene>
    <name evidence="1" type="ORF">P618_200765</name>
</gene>
<dbReference type="EMBL" id="AWTR02000067">
    <property type="protein sequence ID" value="ETZ07056.1"/>
    <property type="molecule type" value="Genomic_DNA"/>
</dbReference>
<keyword evidence="2" id="KW-1185">Reference proteome</keyword>
<organism evidence="1 2">
    <name type="scientific">Holospora obtusa F1</name>
    <dbReference type="NCBI Taxonomy" id="1399147"/>
    <lineage>
        <taxon>Bacteria</taxon>
        <taxon>Pseudomonadati</taxon>
        <taxon>Pseudomonadota</taxon>
        <taxon>Alphaproteobacteria</taxon>
        <taxon>Holosporales</taxon>
        <taxon>Holosporaceae</taxon>
        <taxon>Holospora</taxon>
    </lineage>
</organism>
<reference evidence="1 2" key="1">
    <citation type="journal article" date="2014" name="FEMS Microbiol. Lett.">
        <title>Draft genome sequences of three Holospora species (Holospora obtusa, Holospora undulata, and Holospora elegans), endonuclear symbiotic bacteria of the ciliate Paramecium caudatum.</title>
        <authorList>
            <person name="Dohra H."/>
            <person name="Tanaka K."/>
            <person name="Suzuki T."/>
            <person name="Fujishima M."/>
            <person name="Suzuki H."/>
        </authorList>
    </citation>
    <scope>NUCLEOTIDE SEQUENCE [LARGE SCALE GENOMIC DNA]</scope>
    <source>
        <strain evidence="1 2">F1</strain>
    </source>
</reference>
<accession>W6TDY3</accession>
<evidence type="ECO:0000313" key="2">
    <source>
        <dbReference type="Proteomes" id="UP000019112"/>
    </source>
</evidence>
<sequence length="540" mass="63129">MKLNFFLLLIYMAGSSSISLGGNEKFTKTELFQVLIQGTWDRAHVRSIIDILSNENLLSKIGGVKNPIVFYTLKKMKRNALDGAEVLDFLKNFLPIHVVDLFEVFPEKMSKFIKKNSLNFIKYFGHLENIKKIMKIFLIKFEGESEQLVEFLDAFKNDSNFSSIIGIFAKEIQEHNFSEFELSNEDFPKVASWLSLTEAKDLKAMLECLMLRYYLYYADYEHEGHFEEHAFLQAAANIQKNICLKTQQLSDVDFFQIWNEFIIHGRLCIPQAVYQLDKRKIESSGVLLAVLNLEMEKNAPNYHRKKGMLAAIVGKILPQYREKQFLKNDQEFVQNMLNTRDFLNYFDKIKNFSADYGDVFLKLVKKIPQLLDRYQCLKYFHEWIDKNPDYNIILCQNEDGAVLTFDYDALKKMFDYEKEAANFSNLLVNFIDIIFQNSIGTRIHKLLYQDLISYLPYVKTEKLSTILECLLSKDSECYFFAHSKNEQKMILSKVNELIGDEFCAMVQKVYNFSSPVCEDVLRVLKEKSLIFSGKQQIDKI</sequence>
<name>W6TDY3_HOLOB</name>
<proteinExistence type="predicted"/>
<dbReference type="Proteomes" id="UP000019112">
    <property type="component" value="Unassembled WGS sequence"/>
</dbReference>
<evidence type="ECO:0000313" key="1">
    <source>
        <dbReference type="EMBL" id="ETZ07056.1"/>
    </source>
</evidence>
<dbReference type="AlphaFoldDB" id="W6TDY3"/>